<evidence type="ECO:0000259" key="2">
    <source>
        <dbReference type="PROSITE" id="PS50181"/>
    </source>
</evidence>
<feature type="compositionally biased region" description="Gly residues" evidence="1">
    <location>
        <begin position="505"/>
        <end position="515"/>
    </location>
</feature>
<dbReference type="EMBL" id="MU004288">
    <property type="protein sequence ID" value="KAF2662922.1"/>
    <property type="molecule type" value="Genomic_DNA"/>
</dbReference>
<dbReference type="Gene3D" id="2.60.120.650">
    <property type="entry name" value="Cupin"/>
    <property type="match status" value="1"/>
</dbReference>
<sequence length="523" mass="57561">MAPGTLLDYNSPSESRPAKKIKLSPAANFTAEDGEEVAAAVPPHPLNVKPAGNAFTASENLKSHCGAFARLPDELLNHILESFDADALVRLGSTCKALYAFTRLDELWRTLFIESPPEDFEWRGTWRSTYLNTPPELISSISCANLFSDILYRPFQCAHMPLEPFTTNIPPQNRITRLPDLTYGEFASHWIDKPFILTDPVKSWPIYNAWTPSTLLTTYPDTKFRAEAVDWPLATYMAYMTHNTDESPLYLFDRSFVSKTGITVGASSAHSAPSTTPDPTSDLNSKAAYWPPPCFGFDLFSVLGAHRPDHRWLIMGPARSGSTFHKDPNATSAWNAVLTGSKYWLMFPSSASLPPPPGVILSEDHSEITTPLSIAEYLLTFHGLARATPGCKEGVCGEGEVLHVPSGWFHLVLNLQDGLALTQNFVPRGRLGDVLGFLRDQRDQVSGFAEQVAEKAFEVFVERLRGWDEGVLGEGLGEMERKGRKGRGRWEELTKGKGGEEEDGGGGGFSFGFGGDESDVEVP</sequence>
<organism evidence="4 5">
    <name type="scientific">Lophiostoma macrostomum CBS 122681</name>
    <dbReference type="NCBI Taxonomy" id="1314788"/>
    <lineage>
        <taxon>Eukaryota</taxon>
        <taxon>Fungi</taxon>
        <taxon>Dikarya</taxon>
        <taxon>Ascomycota</taxon>
        <taxon>Pezizomycotina</taxon>
        <taxon>Dothideomycetes</taxon>
        <taxon>Pleosporomycetidae</taxon>
        <taxon>Pleosporales</taxon>
        <taxon>Lophiostomataceae</taxon>
        <taxon>Lophiostoma</taxon>
    </lineage>
</organism>
<feature type="domain" description="JmjC" evidence="3">
    <location>
        <begin position="280"/>
        <end position="442"/>
    </location>
</feature>
<dbReference type="OrthoDB" id="424465at2759"/>
<dbReference type="InterPro" id="IPR036047">
    <property type="entry name" value="F-box-like_dom_sf"/>
</dbReference>
<dbReference type="Gene3D" id="1.20.1280.50">
    <property type="match status" value="1"/>
</dbReference>
<feature type="domain" description="F-box" evidence="2">
    <location>
        <begin position="65"/>
        <end position="111"/>
    </location>
</feature>
<dbReference type="PROSITE" id="PS51184">
    <property type="entry name" value="JMJC"/>
    <property type="match status" value="1"/>
</dbReference>
<evidence type="ECO:0000313" key="4">
    <source>
        <dbReference type="EMBL" id="KAF2662922.1"/>
    </source>
</evidence>
<dbReference type="InterPro" id="IPR050910">
    <property type="entry name" value="JMJD6_ArgDemeth/LysHydrox"/>
</dbReference>
<protein>
    <submittedName>
        <fullName evidence="4">F-box domain-containing protein</fullName>
    </submittedName>
</protein>
<evidence type="ECO:0000256" key="1">
    <source>
        <dbReference type="SAM" id="MobiDB-lite"/>
    </source>
</evidence>
<dbReference type="SMART" id="SM00558">
    <property type="entry name" value="JmjC"/>
    <property type="match status" value="1"/>
</dbReference>
<dbReference type="SMART" id="SM00256">
    <property type="entry name" value="FBOX"/>
    <property type="match status" value="1"/>
</dbReference>
<dbReference type="AlphaFoldDB" id="A0A6A6TSX0"/>
<reference evidence="4" key="1">
    <citation type="journal article" date="2020" name="Stud. Mycol.">
        <title>101 Dothideomycetes genomes: a test case for predicting lifestyles and emergence of pathogens.</title>
        <authorList>
            <person name="Haridas S."/>
            <person name="Albert R."/>
            <person name="Binder M."/>
            <person name="Bloem J."/>
            <person name="Labutti K."/>
            <person name="Salamov A."/>
            <person name="Andreopoulos B."/>
            <person name="Baker S."/>
            <person name="Barry K."/>
            <person name="Bills G."/>
            <person name="Bluhm B."/>
            <person name="Cannon C."/>
            <person name="Castanera R."/>
            <person name="Culley D."/>
            <person name="Daum C."/>
            <person name="Ezra D."/>
            <person name="Gonzalez J."/>
            <person name="Henrissat B."/>
            <person name="Kuo A."/>
            <person name="Liang C."/>
            <person name="Lipzen A."/>
            <person name="Lutzoni F."/>
            <person name="Magnuson J."/>
            <person name="Mondo S."/>
            <person name="Nolan M."/>
            <person name="Ohm R."/>
            <person name="Pangilinan J."/>
            <person name="Park H.-J."/>
            <person name="Ramirez L."/>
            <person name="Alfaro M."/>
            <person name="Sun H."/>
            <person name="Tritt A."/>
            <person name="Yoshinaga Y."/>
            <person name="Zwiers L.-H."/>
            <person name="Turgeon B."/>
            <person name="Goodwin S."/>
            <person name="Spatafora J."/>
            <person name="Crous P."/>
            <person name="Grigoriev I."/>
        </authorList>
    </citation>
    <scope>NUCLEOTIDE SEQUENCE</scope>
    <source>
        <strain evidence="4">CBS 122681</strain>
    </source>
</reference>
<proteinExistence type="predicted"/>
<dbReference type="InterPro" id="IPR003347">
    <property type="entry name" value="JmjC_dom"/>
</dbReference>
<dbReference type="GO" id="GO:0000987">
    <property type="term" value="F:cis-regulatory region sequence-specific DNA binding"/>
    <property type="evidence" value="ECO:0007669"/>
    <property type="project" value="TreeGrafter"/>
</dbReference>
<feature type="compositionally biased region" description="Basic and acidic residues" evidence="1">
    <location>
        <begin position="488"/>
        <end position="499"/>
    </location>
</feature>
<dbReference type="PANTHER" id="PTHR12480:SF21">
    <property type="entry name" value="JMJC DOMAIN-CONTAINING PROTEIN 8"/>
    <property type="match status" value="1"/>
</dbReference>
<dbReference type="GO" id="GO:0005634">
    <property type="term" value="C:nucleus"/>
    <property type="evidence" value="ECO:0007669"/>
    <property type="project" value="TreeGrafter"/>
</dbReference>
<accession>A0A6A6TSX0</accession>
<dbReference type="InterPro" id="IPR001810">
    <property type="entry name" value="F-box_dom"/>
</dbReference>
<dbReference type="SUPFAM" id="SSF81383">
    <property type="entry name" value="F-box domain"/>
    <property type="match status" value="1"/>
</dbReference>
<keyword evidence="5" id="KW-1185">Reference proteome</keyword>
<dbReference type="Pfam" id="PF13621">
    <property type="entry name" value="Cupin_8"/>
    <property type="match status" value="1"/>
</dbReference>
<dbReference type="InterPro" id="IPR041667">
    <property type="entry name" value="Cupin_8"/>
</dbReference>
<evidence type="ECO:0000313" key="5">
    <source>
        <dbReference type="Proteomes" id="UP000799324"/>
    </source>
</evidence>
<feature type="region of interest" description="Disordered" evidence="1">
    <location>
        <begin position="483"/>
        <end position="523"/>
    </location>
</feature>
<dbReference type="PROSITE" id="PS50181">
    <property type="entry name" value="FBOX"/>
    <property type="match status" value="1"/>
</dbReference>
<gene>
    <name evidence="4" type="ORF">K491DRAFT_644931</name>
</gene>
<name>A0A6A6TSX0_9PLEO</name>
<dbReference type="PANTHER" id="PTHR12480">
    <property type="entry name" value="ARGININE DEMETHYLASE AND LYSYL-HYDROXYLASE JMJD"/>
    <property type="match status" value="1"/>
</dbReference>
<evidence type="ECO:0000259" key="3">
    <source>
        <dbReference type="PROSITE" id="PS51184"/>
    </source>
</evidence>
<dbReference type="Proteomes" id="UP000799324">
    <property type="component" value="Unassembled WGS sequence"/>
</dbReference>
<dbReference type="Pfam" id="PF12937">
    <property type="entry name" value="F-box-like"/>
    <property type="match status" value="1"/>
</dbReference>
<dbReference type="SUPFAM" id="SSF51197">
    <property type="entry name" value="Clavaminate synthase-like"/>
    <property type="match status" value="1"/>
</dbReference>